<gene>
    <name evidence="2" type="ORF">M9Y10_027177</name>
</gene>
<dbReference type="EMBL" id="JAPFFF010000041">
    <property type="protein sequence ID" value="KAK8841553.1"/>
    <property type="molecule type" value="Genomic_DNA"/>
</dbReference>
<comment type="caution">
    <text evidence="2">The sequence shown here is derived from an EMBL/GenBank/DDBJ whole genome shotgun (WGS) entry which is preliminary data.</text>
</comment>
<accession>A0ABR2H5S1</accession>
<proteinExistence type="predicted"/>
<feature type="coiled-coil region" evidence="1">
    <location>
        <begin position="31"/>
        <end position="58"/>
    </location>
</feature>
<evidence type="ECO:0000256" key="1">
    <source>
        <dbReference type="SAM" id="Coils"/>
    </source>
</evidence>
<keyword evidence="3" id="KW-1185">Reference proteome</keyword>
<keyword evidence="1" id="KW-0175">Coiled coil</keyword>
<evidence type="ECO:0000313" key="2">
    <source>
        <dbReference type="EMBL" id="KAK8841553.1"/>
    </source>
</evidence>
<name>A0ABR2H5S1_9EUKA</name>
<evidence type="ECO:0000313" key="3">
    <source>
        <dbReference type="Proteomes" id="UP001470230"/>
    </source>
</evidence>
<reference evidence="2 3" key="1">
    <citation type="submission" date="2024-04" db="EMBL/GenBank/DDBJ databases">
        <title>Tritrichomonas musculus Genome.</title>
        <authorList>
            <person name="Alves-Ferreira E."/>
            <person name="Grigg M."/>
            <person name="Lorenzi H."/>
            <person name="Galac M."/>
        </authorList>
    </citation>
    <scope>NUCLEOTIDE SEQUENCE [LARGE SCALE GENOMIC DNA]</scope>
    <source>
        <strain evidence="2 3">EAF2021</strain>
    </source>
</reference>
<dbReference type="Proteomes" id="UP001470230">
    <property type="component" value="Unassembled WGS sequence"/>
</dbReference>
<sequence>MTSQEDTEKAKKLMEIKFNMYKATKVTMTNIELALERSNNTDSENQKLNEQLQSCRSKMNYFTPEEIASFEERLKK</sequence>
<protein>
    <submittedName>
        <fullName evidence="2">Uncharacterized protein</fullName>
    </submittedName>
</protein>
<organism evidence="2 3">
    <name type="scientific">Tritrichomonas musculus</name>
    <dbReference type="NCBI Taxonomy" id="1915356"/>
    <lineage>
        <taxon>Eukaryota</taxon>
        <taxon>Metamonada</taxon>
        <taxon>Parabasalia</taxon>
        <taxon>Tritrichomonadida</taxon>
        <taxon>Tritrichomonadidae</taxon>
        <taxon>Tritrichomonas</taxon>
    </lineage>
</organism>